<dbReference type="Proteomes" id="UP000674217">
    <property type="component" value="Unassembled WGS sequence"/>
</dbReference>
<evidence type="ECO:0000313" key="2">
    <source>
        <dbReference type="Proteomes" id="UP000674217"/>
    </source>
</evidence>
<name>A0ABS5CRA3_9FLAO</name>
<sequence length="67" mass="7934">MSQKINTEMTLQILRINDLYSLDSLARIIEDDKTFYKEEEWEKARKKYSKNITANIEDAKGRSNECC</sequence>
<protein>
    <submittedName>
        <fullName evidence="1">Uncharacterized protein</fullName>
    </submittedName>
</protein>
<dbReference type="EMBL" id="JAGFBU010000001">
    <property type="protein sequence ID" value="MBP4141158.1"/>
    <property type="molecule type" value="Genomic_DNA"/>
</dbReference>
<organism evidence="1 2">
    <name type="scientific">Flavobacterium flabelliforme</name>
    <dbReference type="NCBI Taxonomy" id="2816119"/>
    <lineage>
        <taxon>Bacteria</taxon>
        <taxon>Pseudomonadati</taxon>
        <taxon>Bacteroidota</taxon>
        <taxon>Flavobacteriia</taxon>
        <taxon>Flavobacteriales</taxon>
        <taxon>Flavobacteriaceae</taxon>
        <taxon>Flavobacterium</taxon>
    </lineage>
</organism>
<gene>
    <name evidence="1" type="ORF">J3S90_05010</name>
</gene>
<keyword evidence="2" id="KW-1185">Reference proteome</keyword>
<comment type="caution">
    <text evidence="1">The sequence shown here is derived from an EMBL/GenBank/DDBJ whole genome shotgun (WGS) entry which is preliminary data.</text>
</comment>
<accession>A0ABS5CRA3</accession>
<dbReference type="RefSeq" id="WP_210645156.1">
    <property type="nucleotide sequence ID" value="NZ_JAGFBU010000001.1"/>
</dbReference>
<reference evidence="1 2" key="1">
    <citation type="submission" date="2021-03" db="EMBL/GenBank/DDBJ databases">
        <title>Flavobacterium Flabelliformis Sp. Nov. And Flavobacterium Geliluteum Sp. Nov., Two Novel Multidrug Resistant Psychrophilic Species Isolated From Antarctica.</title>
        <authorList>
            <person name="Kralova S."/>
            <person name="Busse H.J."/>
            <person name="Bezdicek M."/>
            <person name="Nykrynova M."/>
            <person name="Kroupova E."/>
            <person name="Krsek D."/>
            <person name="Sedlacek I."/>
        </authorList>
    </citation>
    <scope>NUCLEOTIDE SEQUENCE [LARGE SCALE GENOMIC DNA]</scope>
    <source>
        <strain evidence="1 2">P4023</strain>
    </source>
</reference>
<evidence type="ECO:0000313" key="1">
    <source>
        <dbReference type="EMBL" id="MBP4141158.1"/>
    </source>
</evidence>
<proteinExistence type="predicted"/>